<proteinExistence type="predicted"/>
<evidence type="ECO:0000313" key="2">
    <source>
        <dbReference type="RefSeq" id="XP_034103933.1"/>
    </source>
</evidence>
<dbReference type="Proteomes" id="UP000515160">
    <property type="component" value="Chromosome 3"/>
</dbReference>
<dbReference type="GeneID" id="117567808"/>
<dbReference type="PANTHER" id="PTHR44163:SF1">
    <property type="entry name" value="U3 SMALL NUCLEOLAR RNA-ASSOCIATED PROTEIN 4 HOMOLOG"/>
    <property type="match status" value="1"/>
</dbReference>
<dbReference type="PANTHER" id="PTHR44163">
    <property type="entry name" value="U3 SMALL NUCLEOLAR RNA-ASSOCIATED PROTEIN 4 HOMOLOG"/>
    <property type="match status" value="1"/>
</dbReference>
<organism evidence="1 2">
    <name type="scientific">Drosophila albomicans</name>
    <name type="common">Fruit fly</name>
    <dbReference type="NCBI Taxonomy" id="7291"/>
    <lineage>
        <taxon>Eukaryota</taxon>
        <taxon>Metazoa</taxon>
        <taxon>Ecdysozoa</taxon>
        <taxon>Arthropoda</taxon>
        <taxon>Hexapoda</taxon>
        <taxon>Insecta</taxon>
        <taxon>Pterygota</taxon>
        <taxon>Neoptera</taxon>
        <taxon>Endopterygota</taxon>
        <taxon>Diptera</taxon>
        <taxon>Brachycera</taxon>
        <taxon>Muscomorpha</taxon>
        <taxon>Ephydroidea</taxon>
        <taxon>Drosophilidae</taxon>
        <taxon>Drosophila</taxon>
    </lineage>
</organism>
<dbReference type="InterPro" id="IPR015943">
    <property type="entry name" value="WD40/YVTN_repeat-like_dom_sf"/>
</dbReference>
<dbReference type="SMART" id="SM00320">
    <property type="entry name" value="WD40"/>
    <property type="match status" value="7"/>
</dbReference>
<dbReference type="SUPFAM" id="SSF50978">
    <property type="entry name" value="WD40 repeat-like"/>
    <property type="match status" value="2"/>
</dbReference>
<dbReference type="GO" id="GO:0000462">
    <property type="term" value="P:maturation of SSU-rRNA from tricistronic rRNA transcript (SSU-rRNA, 5.8S rRNA, LSU-rRNA)"/>
    <property type="evidence" value="ECO:0007669"/>
    <property type="project" value="InterPro"/>
</dbReference>
<accession>A0A6P8WWX3</accession>
<dbReference type="Pfam" id="PF00400">
    <property type="entry name" value="WD40"/>
    <property type="match status" value="1"/>
</dbReference>
<reference evidence="2" key="1">
    <citation type="submission" date="2025-08" db="UniProtKB">
        <authorList>
            <consortium name="RefSeq"/>
        </authorList>
    </citation>
    <scope>IDENTIFICATION</scope>
    <source>
        <strain evidence="2">15112-1751.03</strain>
        <tissue evidence="2">Whole Adult</tissue>
    </source>
</reference>
<dbReference type="InterPro" id="IPR046351">
    <property type="entry name" value="UTP4"/>
</dbReference>
<protein>
    <submittedName>
        <fullName evidence="2">Uncharacterized protein LOC117567808</fullName>
    </submittedName>
</protein>
<evidence type="ECO:0000313" key="1">
    <source>
        <dbReference type="Proteomes" id="UP000515160"/>
    </source>
</evidence>
<dbReference type="GO" id="GO:0003723">
    <property type="term" value="F:RNA binding"/>
    <property type="evidence" value="ECO:0007669"/>
    <property type="project" value="TreeGrafter"/>
</dbReference>
<dbReference type="RefSeq" id="XP_034103933.1">
    <property type="nucleotide sequence ID" value="XM_034248042.2"/>
</dbReference>
<dbReference type="GO" id="GO:0034455">
    <property type="term" value="C:t-UTP complex"/>
    <property type="evidence" value="ECO:0007669"/>
    <property type="project" value="TreeGrafter"/>
</dbReference>
<dbReference type="OrthoDB" id="8883818at2759"/>
<gene>
    <name evidence="2" type="primary">LOC117567808</name>
</gene>
<name>A0A6P8WWX3_DROAB</name>
<dbReference type="InterPro" id="IPR036322">
    <property type="entry name" value="WD40_repeat_dom_sf"/>
</dbReference>
<keyword evidence="1" id="KW-1185">Reference proteome</keyword>
<dbReference type="AlphaFoldDB" id="A0A6P8WWX3"/>
<sequence length="681" mass="76407">MKTKSGTAKGNYYVHNVRFYTIKPRGIMALAYSKEIKCLAISREEGSIELWDMRFAPYLDRVITLTPDSEVEALAWAGDRLFSVDLAGKLIEWDLTLLQPRIEQSPTGNALWCLDVNSALTELAVGSEEGHINIMSIENNEINYKQLFNKQEGRVLCCKFDKPGKRLVTGSLGAVRIWNVAKGTTLHTMTLNNKTTVVHSLLVLSNNTIIAGDSDGYVTVWNGANATQVESNKVMEENVFTLSINETEDRLVCSGRKPPDVLVFSKTLIKREESVSERWIKCLKYDVHKHYVKQLLVVGDNIISGGEDGLLVIASITDKTIPFDQYAPFLPGTIATGSPSAHLLLLRYPHSLHLWSLGQTRSNAPNHKTVGKIQTLQMFDTPDKLLELNVSNNKMIQAAALSPDGQWICYSTQYELRLSRVQLEPLALERFTEELPAELEVATHIFFSPTSKEMFLIHAESRQLRCFKLEDNQVDFLYSVNLSAHVKSPIRLVEMSHCGTYFVVATSDRLVGVWKMNGKDSKHLLNLPRYKAGTSALALQQDQPRLVVAYADARIVDYDLSARRFVCETTNSFVHDSQTHCIKGLLLDPQKPKIVMAYNESNFFVLKAGERQSISQQAKRSNSTVGTTNLLDYGLVSMFSRKLLIFASHFGNKELLTVSIQRKNLLSLLPPPYVAKKFGKA</sequence>
<dbReference type="GO" id="GO:0032040">
    <property type="term" value="C:small-subunit processome"/>
    <property type="evidence" value="ECO:0007669"/>
    <property type="project" value="TreeGrafter"/>
</dbReference>
<dbReference type="GO" id="GO:0030686">
    <property type="term" value="C:90S preribosome"/>
    <property type="evidence" value="ECO:0007669"/>
    <property type="project" value="InterPro"/>
</dbReference>
<dbReference type="InterPro" id="IPR001680">
    <property type="entry name" value="WD40_rpt"/>
</dbReference>
<dbReference type="Gene3D" id="2.130.10.10">
    <property type="entry name" value="YVTN repeat-like/Quinoprotein amine dehydrogenase"/>
    <property type="match status" value="2"/>
</dbReference>